<dbReference type="Proteomes" id="UP000002640">
    <property type="component" value="Unassembled WGS sequence"/>
</dbReference>
<evidence type="ECO:0000313" key="1">
    <source>
        <dbReference type="EMBL" id="EGZ09548.1"/>
    </source>
</evidence>
<dbReference type="AlphaFoldDB" id="G5A4E7"/>
<dbReference type="RefSeq" id="XP_009534409.1">
    <property type="nucleotide sequence ID" value="XM_009536114.1"/>
</dbReference>
<organism evidence="1 2">
    <name type="scientific">Phytophthora sojae (strain P6497)</name>
    <name type="common">Soybean stem and root rot agent</name>
    <name type="synonym">Phytophthora megasperma f. sp. glycines</name>
    <dbReference type="NCBI Taxonomy" id="1094619"/>
    <lineage>
        <taxon>Eukaryota</taxon>
        <taxon>Sar</taxon>
        <taxon>Stramenopiles</taxon>
        <taxon>Oomycota</taxon>
        <taxon>Peronosporomycetes</taxon>
        <taxon>Peronosporales</taxon>
        <taxon>Peronosporaceae</taxon>
        <taxon>Phytophthora</taxon>
    </lineage>
</organism>
<proteinExistence type="predicted"/>
<sequence>MRPFNILKDKYFRKYSRFLNSVEGYIKPAKPWKARENVDNIAGALRETLKDEIADECDYYTASADIWTSKSKPAFISFTLHYPATLISRTGSSRLRCYRESTTDVALLAVWKRLWCGV</sequence>
<dbReference type="InParanoid" id="G5A4E7"/>
<name>G5A4E7_PHYSP</name>
<dbReference type="KEGG" id="psoj:PHYSODRAFT_522819"/>
<keyword evidence="2" id="KW-1185">Reference proteome</keyword>
<reference evidence="1 2" key="1">
    <citation type="journal article" date="2006" name="Science">
        <title>Phytophthora genome sequences uncover evolutionary origins and mechanisms of pathogenesis.</title>
        <authorList>
            <person name="Tyler B.M."/>
            <person name="Tripathy S."/>
            <person name="Zhang X."/>
            <person name="Dehal P."/>
            <person name="Jiang R.H."/>
            <person name="Aerts A."/>
            <person name="Arredondo F.D."/>
            <person name="Baxter L."/>
            <person name="Bensasson D."/>
            <person name="Beynon J.L."/>
            <person name="Chapman J."/>
            <person name="Damasceno C.M."/>
            <person name="Dorrance A.E."/>
            <person name="Dou D."/>
            <person name="Dickerman A.W."/>
            <person name="Dubchak I.L."/>
            <person name="Garbelotto M."/>
            <person name="Gijzen M."/>
            <person name="Gordon S.G."/>
            <person name="Govers F."/>
            <person name="Grunwald N.J."/>
            <person name="Huang W."/>
            <person name="Ivors K.L."/>
            <person name="Jones R.W."/>
            <person name="Kamoun S."/>
            <person name="Krampis K."/>
            <person name="Lamour K.H."/>
            <person name="Lee M.K."/>
            <person name="McDonald W.H."/>
            <person name="Medina M."/>
            <person name="Meijer H.J."/>
            <person name="Nordberg E.K."/>
            <person name="Maclean D.J."/>
            <person name="Ospina-Giraldo M.D."/>
            <person name="Morris P.F."/>
            <person name="Phuntumart V."/>
            <person name="Putnam N.H."/>
            <person name="Rash S."/>
            <person name="Rose J.K."/>
            <person name="Sakihama Y."/>
            <person name="Salamov A.A."/>
            <person name="Savidor A."/>
            <person name="Scheuring C.F."/>
            <person name="Smith B.M."/>
            <person name="Sobral B.W."/>
            <person name="Terry A."/>
            <person name="Torto-Alalibo T.A."/>
            <person name="Win J."/>
            <person name="Xu Z."/>
            <person name="Zhang H."/>
            <person name="Grigoriev I.V."/>
            <person name="Rokhsar D.S."/>
            <person name="Boore J.L."/>
        </authorList>
    </citation>
    <scope>NUCLEOTIDE SEQUENCE [LARGE SCALE GENOMIC DNA]</scope>
    <source>
        <strain evidence="1 2">P6497</strain>
    </source>
</reference>
<dbReference type="GeneID" id="20660558"/>
<evidence type="ECO:0000313" key="2">
    <source>
        <dbReference type="Proteomes" id="UP000002640"/>
    </source>
</evidence>
<protein>
    <submittedName>
        <fullName evidence="1">Uncharacterized protein</fullName>
    </submittedName>
</protein>
<accession>G5A4E7</accession>
<gene>
    <name evidence="1" type="ORF">PHYSODRAFT_522819</name>
</gene>
<dbReference type="EMBL" id="JH159159">
    <property type="protein sequence ID" value="EGZ09548.1"/>
    <property type="molecule type" value="Genomic_DNA"/>
</dbReference>